<dbReference type="EMBL" id="VWCJ01000001">
    <property type="protein sequence ID" value="KAA5001791.1"/>
    <property type="molecule type" value="Genomic_DNA"/>
</dbReference>
<reference evidence="1 2" key="1">
    <citation type="journal article" date="2019" name="Nat. Med.">
        <title>A library of human gut bacterial isolates paired with longitudinal multiomics data enables mechanistic microbiome research.</title>
        <authorList>
            <person name="Poyet M."/>
            <person name="Groussin M."/>
            <person name="Gibbons S.M."/>
            <person name="Avila-Pacheco J."/>
            <person name="Jiang X."/>
            <person name="Kearney S.M."/>
            <person name="Perrotta A.R."/>
            <person name="Berdy B."/>
            <person name="Zhao S."/>
            <person name="Lieberman T.D."/>
            <person name="Swanson P.K."/>
            <person name="Smith M."/>
            <person name="Roesemann S."/>
            <person name="Alexander J.E."/>
            <person name="Rich S.A."/>
            <person name="Livny J."/>
            <person name="Vlamakis H."/>
            <person name="Clish C."/>
            <person name="Bullock K."/>
            <person name="Deik A."/>
            <person name="Scott J."/>
            <person name="Pierce K.A."/>
            <person name="Xavier R.J."/>
            <person name="Alm E.J."/>
        </authorList>
    </citation>
    <scope>NUCLEOTIDE SEQUENCE [LARGE SCALE GENOMIC DNA]</scope>
    <source>
        <strain evidence="1 2">BIOML-A46</strain>
    </source>
</reference>
<dbReference type="RefSeq" id="WP_032573081.1">
    <property type="nucleotide sequence ID" value="NZ_CP011073.1"/>
</dbReference>
<evidence type="ECO:0000313" key="1">
    <source>
        <dbReference type="EMBL" id="KAA5001791.1"/>
    </source>
</evidence>
<organism evidence="1 2">
    <name type="scientific">Bacteroides fragilis</name>
    <dbReference type="NCBI Taxonomy" id="817"/>
    <lineage>
        <taxon>Bacteria</taxon>
        <taxon>Pseudomonadati</taxon>
        <taxon>Bacteroidota</taxon>
        <taxon>Bacteroidia</taxon>
        <taxon>Bacteroidales</taxon>
        <taxon>Bacteroidaceae</taxon>
        <taxon>Bacteroides</taxon>
    </lineage>
</organism>
<gene>
    <name evidence="1" type="ORF">F2Z89_00320</name>
</gene>
<name>A0A642FLZ4_BACFG</name>
<dbReference type="AlphaFoldDB" id="A0A642FLZ4"/>
<sequence length="147" mass="16764">MSSYSQSRPDHLFNDIPSALTKGGIPDCFIIAFRGEQYVRELSGLRDKFVTAPMGNRKKLDVNSNNYATSLTAFRDYLNNLGNKTLVYNREEALAIVIDLFKNSIDTDVPAKLENENQNQIRRAIEKWQKYIIQVVDTIAQVATKFD</sequence>
<dbReference type="KEGG" id="bfb:VU15_07940"/>
<evidence type="ECO:0000313" key="2">
    <source>
        <dbReference type="Proteomes" id="UP000460666"/>
    </source>
</evidence>
<accession>A0A642FLZ4</accession>
<comment type="caution">
    <text evidence="1">The sequence shown here is derived from an EMBL/GenBank/DDBJ whole genome shotgun (WGS) entry which is preliminary data.</text>
</comment>
<protein>
    <submittedName>
        <fullName evidence="1">Uncharacterized protein</fullName>
    </submittedName>
</protein>
<proteinExistence type="predicted"/>
<dbReference type="Proteomes" id="UP000460666">
    <property type="component" value="Unassembled WGS sequence"/>
</dbReference>